<evidence type="ECO:0000259" key="3">
    <source>
        <dbReference type="Pfam" id="PF14510"/>
    </source>
</evidence>
<keyword evidence="5" id="KW-1185">Reference proteome</keyword>
<dbReference type="AlphaFoldDB" id="A0AAN8UMV4"/>
<accession>A0AAN8UMV4</accession>
<keyword evidence="1" id="KW-0472">Membrane</keyword>
<dbReference type="SUPFAM" id="SSF52540">
    <property type="entry name" value="P-loop containing nucleoside triphosphate hydrolases"/>
    <property type="match status" value="2"/>
</dbReference>
<dbReference type="EMBL" id="JBAMMX010000025">
    <property type="protein sequence ID" value="KAK6915724.1"/>
    <property type="molecule type" value="Genomic_DNA"/>
</dbReference>
<dbReference type="InterPro" id="IPR029481">
    <property type="entry name" value="ABC_trans_N"/>
</dbReference>
<dbReference type="Pfam" id="PF08370">
    <property type="entry name" value="PDR_assoc"/>
    <property type="match status" value="1"/>
</dbReference>
<dbReference type="Pfam" id="PF14510">
    <property type="entry name" value="ABC_trans_N"/>
    <property type="match status" value="1"/>
</dbReference>
<feature type="transmembrane region" description="Helical" evidence="1">
    <location>
        <begin position="555"/>
        <end position="577"/>
    </location>
</feature>
<organism evidence="4 5">
    <name type="scientific">Dillenia turbinata</name>
    <dbReference type="NCBI Taxonomy" id="194707"/>
    <lineage>
        <taxon>Eukaryota</taxon>
        <taxon>Viridiplantae</taxon>
        <taxon>Streptophyta</taxon>
        <taxon>Embryophyta</taxon>
        <taxon>Tracheophyta</taxon>
        <taxon>Spermatophyta</taxon>
        <taxon>Magnoliopsida</taxon>
        <taxon>eudicotyledons</taxon>
        <taxon>Gunneridae</taxon>
        <taxon>Pentapetalae</taxon>
        <taxon>Dilleniales</taxon>
        <taxon>Dilleniaceae</taxon>
        <taxon>Dillenia</taxon>
    </lineage>
</organism>
<feature type="domain" description="Plant PDR ABC transporter associated" evidence="2">
    <location>
        <begin position="363"/>
        <end position="424"/>
    </location>
</feature>
<dbReference type="Proteomes" id="UP001370490">
    <property type="component" value="Unassembled WGS sequence"/>
</dbReference>
<dbReference type="PANTHER" id="PTHR48040">
    <property type="entry name" value="PLEIOTROPIC DRUG RESISTANCE PROTEIN 1-LIKE ISOFORM X1"/>
    <property type="match status" value="1"/>
</dbReference>
<feature type="transmembrane region" description="Helical" evidence="1">
    <location>
        <begin position="290"/>
        <end position="312"/>
    </location>
</feature>
<dbReference type="InterPro" id="IPR027417">
    <property type="entry name" value="P-loop_NTPase"/>
</dbReference>
<sequence length="585" mass="66526">MEGEEGIERIDSLPANWKLSKFLVMAQLVGADEIESFRIELAEIGRSLRSSFQRHASSFRSSSAISSTKDDFNDENKLQWAAIERLPTSERLRSSLFDEYDDESKPDAKGKRVIDVTALGALERHMFIEKLIKHIQHDNLRLLQKIRRRIDRVGVKLPTVEVRYKNLCVEAKCTGLVSLSGSKSREARITVINNACGIIKPGRLDKSLAFLLFTVRRLTLLLGPPGSGKTTFLLALSGNLKHSLKIMLEVSGREKQAGVIPDLDIDTYMKAISVEGLESTLQTDYILKTIVASSSAGSFVILFVMLFGGFIIPQRKARHDTYYHRLISLRASMPNWLKWAFWVSPLTYGEIGLAVNEFRAPRWQKYYSNSTVGEETLKSRGLNFDSYYFWISIAALFAMTMVFNIGFTLALTFLKPPGFSRGIISHEKLSQFQRGEDASDTSDVKEKIRNPYPKTITAQNNAKFMVALSHLTGMMVLPFEPLTVTFQDVQYYIDTPVQIPRWWVWLYYLIPTSWTLNGMLTSQYGDIDRNIVIFGETKTMAAFLKDYFGFHHDRLALVGVMLIVFPLAFALLFSYCIGKLNFQRR</sequence>
<feature type="transmembrane region" description="Helical" evidence="1">
    <location>
        <begin position="387"/>
        <end position="411"/>
    </location>
</feature>
<evidence type="ECO:0000259" key="2">
    <source>
        <dbReference type="Pfam" id="PF08370"/>
    </source>
</evidence>
<keyword evidence="1" id="KW-0812">Transmembrane</keyword>
<evidence type="ECO:0000256" key="1">
    <source>
        <dbReference type="SAM" id="Phobius"/>
    </source>
</evidence>
<reference evidence="4 5" key="1">
    <citation type="submission" date="2023-12" db="EMBL/GenBank/DDBJ databases">
        <title>A high-quality genome assembly for Dillenia turbinata (Dilleniales).</title>
        <authorList>
            <person name="Chanderbali A."/>
        </authorList>
    </citation>
    <scope>NUCLEOTIDE SEQUENCE [LARGE SCALE GENOMIC DNA]</scope>
    <source>
        <strain evidence="4">LSX21</strain>
        <tissue evidence="4">Leaf</tissue>
    </source>
</reference>
<proteinExistence type="predicted"/>
<dbReference type="PANTHER" id="PTHR48040:SF18">
    <property type="entry name" value="PLEIOTROPIC DRUG RESISTANCE PROTEIN 3-LIKE ISOFORM X1"/>
    <property type="match status" value="1"/>
</dbReference>
<evidence type="ECO:0000313" key="5">
    <source>
        <dbReference type="Proteomes" id="UP001370490"/>
    </source>
</evidence>
<feature type="domain" description="Pleiotropic ABC efflux transporter N-terminal" evidence="3">
    <location>
        <begin position="137"/>
        <end position="171"/>
    </location>
</feature>
<keyword evidence="1" id="KW-1133">Transmembrane helix</keyword>
<protein>
    <submittedName>
        <fullName evidence="4">Plant PDR ABC transporter associated</fullName>
    </submittedName>
</protein>
<dbReference type="InterPro" id="IPR013581">
    <property type="entry name" value="PDR_assoc"/>
</dbReference>
<comment type="caution">
    <text evidence="4">The sequence shown here is derived from an EMBL/GenBank/DDBJ whole genome shotgun (WGS) entry which is preliminary data.</text>
</comment>
<name>A0AAN8UMV4_9MAGN</name>
<gene>
    <name evidence="4" type="ORF">RJ641_020841</name>
</gene>
<evidence type="ECO:0000313" key="4">
    <source>
        <dbReference type="EMBL" id="KAK6915724.1"/>
    </source>
</evidence>